<evidence type="ECO:0000256" key="6">
    <source>
        <dbReference type="ARBA" id="ARBA00022723"/>
    </source>
</evidence>
<evidence type="ECO:0000256" key="2">
    <source>
        <dbReference type="ARBA" id="ARBA00003532"/>
    </source>
</evidence>
<comment type="function">
    <text evidence="2 12">Ferredoxins are iron-sulfur proteins that transfer electrons in a wide variety of metabolic reactions.</text>
</comment>
<evidence type="ECO:0000256" key="10">
    <source>
        <dbReference type="ARBA" id="ARBA00023014"/>
    </source>
</evidence>
<evidence type="ECO:0000256" key="3">
    <source>
        <dbReference type="ARBA" id="ARBA00013529"/>
    </source>
</evidence>
<keyword evidence="9 12" id="KW-0408">Iron</keyword>
<dbReference type="InterPro" id="IPR017896">
    <property type="entry name" value="4Fe4S_Fe-S-bd"/>
</dbReference>
<dbReference type="Pfam" id="PF00037">
    <property type="entry name" value="Fer4"/>
    <property type="match status" value="1"/>
</dbReference>
<reference evidence="15 16" key="1">
    <citation type="submission" date="2017-02" db="EMBL/GenBank/DDBJ databases">
        <title>The new phylogeny of genus Mycobacterium.</title>
        <authorList>
            <person name="Tortoli E."/>
            <person name="Trovato A."/>
            <person name="Cirillo D.M."/>
        </authorList>
    </citation>
    <scope>NUCLEOTIDE SEQUENCE [LARGE SCALE GENOMIC DNA]</scope>
    <source>
        <strain evidence="15 16">DSM 45145</strain>
    </source>
</reference>
<dbReference type="SUPFAM" id="SSF54862">
    <property type="entry name" value="4Fe-4S ferredoxins"/>
    <property type="match status" value="1"/>
</dbReference>
<organism evidence="14 17">
    <name type="scientific">Mycobacterium noviomagense</name>
    <dbReference type="NCBI Taxonomy" id="459858"/>
    <lineage>
        <taxon>Bacteria</taxon>
        <taxon>Bacillati</taxon>
        <taxon>Actinomycetota</taxon>
        <taxon>Actinomycetes</taxon>
        <taxon>Mycobacteriales</taxon>
        <taxon>Mycobacteriaceae</taxon>
        <taxon>Mycobacterium</taxon>
    </lineage>
</organism>
<evidence type="ECO:0000256" key="9">
    <source>
        <dbReference type="ARBA" id="ARBA00023004"/>
    </source>
</evidence>
<dbReference type="KEGG" id="mnv:MNVI_35550"/>
<comment type="cofactor">
    <cofactor evidence="1 12">
        <name>[4Fe-4S] cluster</name>
        <dbReference type="ChEBI" id="CHEBI:49883"/>
    </cofactor>
</comment>
<dbReference type="EMBL" id="AP022583">
    <property type="protein sequence ID" value="BBY08237.1"/>
    <property type="molecule type" value="Genomic_DNA"/>
</dbReference>
<evidence type="ECO:0000256" key="5">
    <source>
        <dbReference type="ARBA" id="ARBA00022485"/>
    </source>
</evidence>
<dbReference type="InterPro" id="IPR050294">
    <property type="entry name" value="RnfB_subfamily"/>
</dbReference>
<evidence type="ECO:0000313" key="17">
    <source>
        <dbReference type="Proteomes" id="UP000466894"/>
    </source>
</evidence>
<sequence length="122" mass="12975">MTYVIGRACIDVMDKSCVQECPVDCIYEGARSLYINPDECVDCGACKLICRMEAIYYETDLPADQQQHLADNAAFFSEVLPGRSAPLGAPGGAAVLGRVGVDTPLVAALPQPESCSHTHPDG</sequence>
<dbReference type="GO" id="GO:0051538">
    <property type="term" value="F:3 iron, 4 sulfur cluster binding"/>
    <property type="evidence" value="ECO:0007669"/>
    <property type="project" value="UniProtKB-UniRule"/>
</dbReference>
<dbReference type="GO" id="GO:0046872">
    <property type="term" value="F:metal ion binding"/>
    <property type="evidence" value="ECO:0007669"/>
    <property type="project" value="UniProtKB-UniRule"/>
</dbReference>
<evidence type="ECO:0000256" key="1">
    <source>
        <dbReference type="ARBA" id="ARBA00001966"/>
    </source>
</evidence>
<reference evidence="14 17" key="2">
    <citation type="journal article" date="2019" name="Emerg. Microbes Infect.">
        <title>Comprehensive subspecies identification of 175 nontuberculous mycobacteria species based on 7547 genomic profiles.</title>
        <authorList>
            <person name="Matsumoto Y."/>
            <person name="Kinjo T."/>
            <person name="Motooka D."/>
            <person name="Nabeya D."/>
            <person name="Jung N."/>
            <person name="Uechi K."/>
            <person name="Horii T."/>
            <person name="Iida T."/>
            <person name="Fujita J."/>
            <person name="Nakamura S."/>
        </authorList>
    </citation>
    <scope>NUCLEOTIDE SEQUENCE [LARGE SCALE GENOMIC DNA]</scope>
    <source>
        <strain evidence="14 17">JCM 16367</strain>
    </source>
</reference>
<dbReference type="NCBIfam" id="NF045480">
    <property type="entry name" value="FdxA_Actino"/>
    <property type="match status" value="1"/>
</dbReference>
<evidence type="ECO:0000313" key="16">
    <source>
        <dbReference type="Proteomes" id="UP000192374"/>
    </source>
</evidence>
<evidence type="ECO:0000313" key="15">
    <source>
        <dbReference type="EMBL" id="ORB11222.1"/>
    </source>
</evidence>
<gene>
    <name evidence="14" type="primary">fdxA_2</name>
    <name evidence="15" type="ORF">BST37_20435</name>
    <name evidence="14" type="ORF">MNVI_35550</name>
</gene>
<evidence type="ECO:0000313" key="14">
    <source>
        <dbReference type="EMBL" id="BBY08237.1"/>
    </source>
</evidence>
<accession>A0A7I7PHW7</accession>
<evidence type="ECO:0000256" key="11">
    <source>
        <dbReference type="ARBA" id="ARBA00023291"/>
    </source>
</evidence>
<name>A0A7I7PHW7_9MYCO</name>
<keyword evidence="5 12" id="KW-0004">4Fe-4S</keyword>
<evidence type="ECO:0000259" key="13">
    <source>
        <dbReference type="PROSITE" id="PS51379"/>
    </source>
</evidence>
<evidence type="ECO:0000256" key="8">
    <source>
        <dbReference type="ARBA" id="ARBA00022982"/>
    </source>
</evidence>
<evidence type="ECO:0000256" key="12">
    <source>
        <dbReference type="RuleBase" id="RU365098"/>
    </source>
</evidence>
<keyword evidence="10 12" id="KW-0411">Iron-sulfur</keyword>
<dbReference type="GO" id="GO:0009055">
    <property type="term" value="F:electron transfer activity"/>
    <property type="evidence" value="ECO:0007669"/>
    <property type="project" value="UniProtKB-UniRule"/>
</dbReference>
<feature type="domain" description="4Fe-4S ferredoxin-type" evidence="13">
    <location>
        <begin position="31"/>
        <end position="60"/>
    </location>
</feature>
<reference evidence="14" key="3">
    <citation type="submission" date="2020-02" db="EMBL/GenBank/DDBJ databases">
        <authorList>
            <person name="Matsumoto Y."/>
            <person name="Motooka D."/>
            <person name="Nakamura S."/>
        </authorList>
    </citation>
    <scope>NUCLEOTIDE SEQUENCE</scope>
    <source>
        <strain evidence="14">JCM 16367</strain>
    </source>
</reference>
<evidence type="ECO:0000256" key="4">
    <source>
        <dbReference type="ARBA" id="ARBA00022448"/>
    </source>
</evidence>
<dbReference type="InterPro" id="IPR054830">
    <property type="entry name" value="FdxA_Actino"/>
</dbReference>
<dbReference type="Gene3D" id="3.30.70.20">
    <property type="match status" value="1"/>
</dbReference>
<dbReference type="AlphaFoldDB" id="A0A7I7PHW7"/>
<dbReference type="PANTHER" id="PTHR42859:SF2">
    <property type="entry name" value="FERREDOXIN"/>
    <property type="match status" value="1"/>
</dbReference>
<dbReference type="InterPro" id="IPR000813">
    <property type="entry name" value="7Fe_ferredoxin"/>
</dbReference>
<keyword evidence="8 12" id="KW-0249">Electron transport</keyword>
<keyword evidence="4 12" id="KW-0813">Transport</keyword>
<keyword evidence="16" id="KW-1185">Reference proteome</keyword>
<proteinExistence type="predicted"/>
<dbReference type="Proteomes" id="UP000192374">
    <property type="component" value="Unassembled WGS sequence"/>
</dbReference>
<keyword evidence="7" id="KW-0677">Repeat</keyword>
<dbReference type="Proteomes" id="UP000466894">
    <property type="component" value="Chromosome"/>
</dbReference>
<dbReference type="OrthoDB" id="9803397at2"/>
<protein>
    <recommendedName>
        <fullName evidence="3 12">Ferredoxin</fullName>
    </recommendedName>
</protein>
<comment type="cofactor">
    <cofactor evidence="12">
        <name>[3Fe-4S] cluster</name>
        <dbReference type="ChEBI" id="CHEBI:21137"/>
    </cofactor>
    <text evidence="12">Binds 1 [3Fe-4S] cluster.</text>
</comment>
<keyword evidence="6 12" id="KW-0479">Metal-binding</keyword>
<dbReference type="PROSITE" id="PS51379">
    <property type="entry name" value="4FE4S_FER_2"/>
    <property type="match status" value="1"/>
</dbReference>
<dbReference type="EMBL" id="MVIC01000058">
    <property type="protein sequence ID" value="ORB11222.1"/>
    <property type="molecule type" value="Genomic_DNA"/>
</dbReference>
<keyword evidence="11 12" id="KW-0003">3Fe-4S</keyword>
<dbReference type="RefSeq" id="WP_083089769.1">
    <property type="nucleotide sequence ID" value="NZ_AP022583.1"/>
</dbReference>
<dbReference type="PRINTS" id="PR00354">
    <property type="entry name" value="7FE8SFRDOXIN"/>
</dbReference>
<dbReference type="GO" id="GO:0051539">
    <property type="term" value="F:4 iron, 4 sulfur cluster binding"/>
    <property type="evidence" value="ECO:0007669"/>
    <property type="project" value="UniProtKB-UniRule"/>
</dbReference>
<dbReference type="PANTHER" id="PTHR42859">
    <property type="entry name" value="OXIDOREDUCTASE"/>
    <property type="match status" value="1"/>
</dbReference>
<evidence type="ECO:0000256" key="7">
    <source>
        <dbReference type="ARBA" id="ARBA00022737"/>
    </source>
</evidence>